<organism evidence="1 2">
    <name type="scientific">Aphis craccivora</name>
    <name type="common">Cowpea aphid</name>
    <dbReference type="NCBI Taxonomy" id="307492"/>
    <lineage>
        <taxon>Eukaryota</taxon>
        <taxon>Metazoa</taxon>
        <taxon>Ecdysozoa</taxon>
        <taxon>Arthropoda</taxon>
        <taxon>Hexapoda</taxon>
        <taxon>Insecta</taxon>
        <taxon>Pterygota</taxon>
        <taxon>Neoptera</taxon>
        <taxon>Paraneoptera</taxon>
        <taxon>Hemiptera</taxon>
        <taxon>Sternorrhyncha</taxon>
        <taxon>Aphidomorpha</taxon>
        <taxon>Aphidoidea</taxon>
        <taxon>Aphididae</taxon>
        <taxon>Aphidini</taxon>
        <taxon>Aphis</taxon>
        <taxon>Aphis</taxon>
    </lineage>
</organism>
<reference evidence="1 2" key="1">
    <citation type="submission" date="2019-08" db="EMBL/GenBank/DDBJ databases">
        <title>Whole genome of Aphis craccivora.</title>
        <authorList>
            <person name="Voronova N.V."/>
            <person name="Shulinski R.S."/>
            <person name="Bandarenka Y.V."/>
            <person name="Zhorov D.G."/>
            <person name="Warner D."/>
        </authorList>
    </citation>
    <scope>NUCLEOTIDE SEQUENCE [LARGE SCALE GENOMIC DNA]</scope>
    <source>
        <strain evidence="1">180601</strain>
        <tissue evidence="1">Whole Body</tissue>
    </source>
</reference>
<dbReference type="Proteomes" id="UP000478052">
    <property type="component" value="Unassembled WGS sequence"/>
</dbReference>
<dbReference type="AlphaFoldDB" id="A0A6G0VRP7"/>
<keyword evidence="2" id="KW-1185">Reference proteome</keyword>
<name>A0A6G0VRP7_APHCR</name>
<gene>
    <name evidence="1" type="ORF">FWK35_00036754</name>
</gene>
<sequence>MDGIKFVYNDIISLYTKNDSDRRRVFSLGYFMIY</sequence>
<protein>
    <submittedName>
        <fullName evidence="1">Uncharacterized protein</fullName>
    </submittedName>
</protein>
<comment type="caution">
    <text evidence="1">The sequence shown here is derived from an EMBL/GenBank/DDBJ whole genome shotgun (WGS) entry which is preliminary data.</text>
</comment>
<dbReference type="EMBL" id="VUJU01013755">
    <property type="protein sequence ID" value="KAF0703794.1"/>
    <property type="molecule type" value="Genomic_DNA"/>
</dbReference>
<proteinExistence type="predicted"/>
<evidence type="ECO:0000313" key="2">
    <source>
        <dbReference type="Proteomes" id="UP000478052"/>
    </source>
</evidence>
<evidence type="ECO:0000313" key="1">
    <source>
        <dbReference type="EMBL" id="KAF0703794.1"/>
    </source>
</evidence>
<accession>A0A6G0VRP7</accession>